<protein>
    <submittedName>
        <fullName evidence="1">Uncharacterized protein</fullName>
    </submittedName>
</protein>
<reference evidence="1 2" key="1">
    <citation type="journal article" date="2015" name="Sci. Rep.">
        <title>Chromosome-level genome map provides insights into diverse defense mechanisms in the medicinal fungus Ganoderma sinense.</title>
        <authorList>
            <person name="Zhu Y."/>
            <person name="Xu J."/>
            <person name="Sun C."/>
            <person name="Zhou S."/>
            <person name="Xu H."/>
            <person name="Nelson D.R."/>
            <person name="Qian J."/>
            <person name="Song J."/>
            <person name="Luo H."/>
            <person name="Xiang L."/>
            <person name="Li Y."/>
            <person name="Xu Z."/>
            <person name="Ji A."/>
            <person name="Wang L."/>
            <person name="Lu S."/>
            <person name="Hayward A."/>
            <person name="Sun W."/>
            <person name="Li X."/>
            <person name="Schwartz D.C."/>
            <person name="Wang Y."/>
            <person name="Chen S."/>
        </authorList>
    </citation>
    <scope>NUCLEOTIDE SEQUENCE [LARGE SCALE GENOMIC DNA]</scope>
    <source>
        <strain evidence="1 2">ZZ0214-1</strain>
    </source>
</reference>
<dbReference type="Proteomes" id="UP000230002">
    <property type="component" value="Unassembled WGS sequence"/>
</dbReference>
<dbReference type="OrthoDB" id="2756041at2759"/>
<gene>
    <name evidence="1" type="ORF">GSI_04306</name>
</gene>
<evidence type="ECO:0000313" key="2">
    <source>
        <dbReference type="Proteomes" id="UP000230002"/>
    </source>
</evidence>
<organism evidence="1 2">
    <name type="scientific">Ganoderma sinense ZZ0214-1</name>
    <dbReference type="NCBI Taxonomy" id="1077348"/>
    <lineage>
        <taxon>Eukaryota</taxon>
        <taxon>Fungi</taxon>
        <taxon>Dikarya</taxon>
        <taxon>Basidiomycota</taxon>
        <taxon>Agaricomycotina</taxon>
        <taxon>Agaricomycetes</taxon>
        <taxon>Polyporales</taxon>
        <taxon>Polyporaceae</taxon>
        <taxon>Ganoderma</taxon>
    </lineage>
</organism>
<dbReference type="EMBL" id="AYKW01000007">
    <property type="protein sequence ID" value="PIL33682.1"/>
    <property type="molecule type" value="Genomic_DNA"/>
</dbReference>
<evidence type="ECO:0000313" key="1">
    <source>
        <dbReference type="EMBL" id="PIL33682.1"/>
    </source>
</evidence>
<name>A0A2G8SIU1_9APHY</name>
<sequence>MPPWPHGFQRLIGHAVELNHTEPVNDHWKFDRDDYPQAVDPGTIYMIGQDSLNLLNVNEHCRNTLELAVWEIRCKNIPSFAMVREQQ</sequence>
<dbReference type="AlphaFoldDB" id="A0A2G8SIU1"/>
<proteinExistence type="predicted"/>
<keyword evidence="2" id="KW-1185">Reference proteome</keyword>
<accession>A0A2G8SIU1</accession>
<comment type="caution">
    <text evidence="1">The sequence shown here is derived from an EMBL/GenBank/DDBJ whole genome shotgun (WGS) entry which is preliminary data.</text>
</comment>